<evidence type="ECO:0000256" key="1">
    <source>
        <dbReference type="ARBA" id="ARBA00004196"/>
    </source>
</evidence>
<proteinExistence type="inferred from homology"/>
<feature type="domain" description="Fe/B12 periplasmic-binding" evidence="7">
    <location>
        <begin position="81"/>
        <end position="349"/>
    </location>
</feature>
<comment type="caution">
    <text evidence="8">The sequence shown here is derived from an EMBL/GenBank/DDBJ whole genome shotgun (WGS) entry which is preliminary data.</text>
</comment>
<dbReference type="Gene3D" id="3.40.50.1980">
    <property type="entry name" value="Nitrogenase molybdenum iron protein domain"/>
    <property type="match status" value="2"/>
</dbReference>
<dbReference type="InterPro" id="IPR051313">
    <property type="entry name" value="Bact_iron-sidero_bind"/>
</dbReference>
<sequence>MATPQELTPTMTRFPSPSRRAMLLTALGAALTTTACGASDEDAPASDPSTSTPDTGAETGAFPVTITTKFGTVTVEEAPRRVVALGWGDAETALALGAQPVGASDWLAFGGDGVGPWAAGRYTAPPQIIGTLEPSYEAIAALRPDLILDVKSLGDQDRHDTLAAIAPTVGVPLDGDSYLTSRRQQVTMIAQALGRPGEGRRLDAAVDEAFAAAAAAHPHWRGRTATAAARTSRGWGAYVEASERVQFLQRLGFVQNPQIAALPVSGSGFTVDLSPERLAVLDADVVVTFPISVPVGDITDDPVWQALPAVADARAVILDAEVSSAYSLSSVLSLQYALDALVPLLEKALPR</sequence>
<organism evidence="8 9">
    <name type="scientific">Kineococcus radiotolerans</name>
    <dbReference type="NCBI Taxonomy" id="131568"/>
    <lineage>
        <taxon>Bacteria</taxon>
        <taxon>Bacillati</taxon>
        <taxon>Actinomycetota</taxon>
        <taxon>Actinomycetes</taxon>
        <taxon>Kineosporiales</taxon>
        <taxon>Kineosporiaceae</taxon>
        <taxon>Kineococcus</taxon>
    </lineage>
</organism>
<dbReference type="RefSeq" id="WP_183392926.1">
    <property type="nucleotide sequence ID" value="NZ_JACHVY010000006.1"/>
</dbReference>
<dbReference type="CDD" id="cd01146">
    <property type="entry name" value="FhuD"/>
    <property type="match status" value="1"/>
</dbReference>
<keyword evidence="4 6" id="KW-0732">Signal</keyword>
<dbReference type="PANTHER" id="PTHR30532">
    <property type="entry name" value="IRON III DICITRATE-BINDING PERIPLASMIC PROTEIN"/>
    <property type="match status" value="1"/>
</dbReference>
<dbReference type="PROSITE" id="PS51318">
    <property type="entry name" value="TAT"/>
    <property type="match status" value="1"/>
</dbReference>
<accession>A0A7W4TQL6</accession>
<evidence type="ECO:0000313" key="8">
    <source>
        <dbReference type="EMBL" id="MBB2903321.1"/>
    </source>
</evidence>
<reference evidence="8 9" key="1">
    <citation type="submission" date="2020-08" db="EMBL/GenBank/DDBJ databases">
        <title>The Agave Microbiome: Exploring the role of microbial communities in plant adaptations to desert environments.</title>
        <authorList>
            <person name="Partida-Martinez L.P."/>
        </authorList>
    </citation>
    <scope>NUCLEOTIDE SEQUENCE [LARGE SCALE GENOMIC DNA]</scope>
    <source>
        <strain evidence="8 9">AS2.23</strain>
    </source>
</reference>
<feature type="signal peptide" evidence="6">
    <location>
        <begin position="1"/>
        <end position="38"/>
    </location>
</feature>
<reference evidence="8 9" key="2">
    <citation type="submission" date="2020-08" db="EMBL/GenBank/DDBJ databases">
        <authorList>
            <person name="Partida-Martinez L."/>
            <person name="Huntemann M."/>
            <person name="Clum A."/>
            <person name="Wang J."/>
            <person name="Palaniappan K."/>
            <person name="Ritter S."/>
            <person name="Chen I.-M."/>
            <person name="Stamatis D."/>
            <person name="Reddy T."/>
            <person name="O'Malley R."/>
            <person name="Daum C."/>
            <person name="Shapiro N."/>
            <person name="Ivanova N."/>
            <person name="Kyrpides N."/>
            <person name="Woyke T."/>
        </authorList>
    </citation>
    <scope>NUCLEOTIDE SEQUENCE [LARGE SCALE GENOMIC DNA]</scope>
    <source>
        <strain evidence="8 9">AS2.23</strain>
    </source>
</reference>
<dbReference type="PANTHER" id="PTHR30532:SF24">
    <property type="entry name" value="FERRIC ENTEROBACTIN-BINDING PERIPLASMIC PROTEIN FEPB"/>
    <property type="match status" value="1"/>
</dbReference>
<feature type="chain" id="PRO_5039127654" evidence="6">
    <location>
        <begin position="39"/>
        <end position="351"/>
    </location>
</feature>
<dbReference type="AlphaFoldDB" id="A0A7W4TQL6"/>
<dbReference type="Proteomes" id="UP000533269">
    <property type="component" value="Unassembled WGS sequence"/>
</dbReference>
<comment type="similarity">
    <text evidence="2">Belongs to the bacterial solute-binding protein 8 family.</text>
</comment>
<evidence type="ECO:0000256" key="5">
    <source>
        <dbReference type="SAM" id="MobiDB-lite"/>
    </source>
</evidence>
<dbReference type="GO" id="GO:1901678">
    <property type="term" value="P:iron coordination entity transport"/>
    <property type="evidence" value="ECO:0007669"/>
    <property type="project" value="UniProtKB-ARBA"/>
</dbReference>
<evidence type="ECO:0000259" key="7">
    <source>
        <dbReference type="PROSITE" id="PS50983"/>
    </source>
</evidence>
<dbReference type="PROSITE" id="PS50983">
    <property type="entry name" value="FE_B12_PBP"/>
    <property type="match status" value="1"/>
</dbReference>
<dbReference type="EMBL" id="JACHVY010000006">
    <property type="protein sequence ID" value="MBB2903321.1"/>
    <property type="molecule type" value="Genomic_DNA"/>
</dbReference>
<gene>
    <name evidence="8" type="ORF">FHR75_004163</name>
</gene>
<dbReference type="Pfam" id="PF01497">
    <property type="entry name" value="Peripla_BP_2"/>
    <property type="match status" value="1"/>
</dbReference>
<evidence type="ECO:0000256" key="4">
    <source>
        <dbReference type="ARBA" id="ARBA00022729"/>
    </source>
</evidence>
<evidence type="ECO:0000256" key="3">
    <source>
        <dbReference type="ARBA" id="ARBA00022448"/>
    </source>
</evidence>
<dbReference type="InterPro" id="IPR002491">
    <property type="entry name" value="ABC_transptr_periplasmic_BD"/>
</dbReference>
<evidence type="ECO:0000256" key="2">
    <source>
        <dbReference type="ARBA" id="ARBA00008814"/>
    </source>
</evidence>
<comment type="subcellular location">
    <subcellularLocation>
        <location evidence="1">Cell envelope</location>
    </subcellularLocation>
</comment>
<dbReference type="InterPro" id="IPR006311">
    <property type="entry name" value="TAT_signal"/>
</dbReference>
<feature type="region of interest" description="Disordered" evidence="5">
    <location>
        <begin position="37"/>
        <end position="60"/>
    </location>
</feature>
<keyword evidence="3" id="KW-0813">Transport</keyword>
<evidence type="ECO:0000256" key="6">
    <source>
        <dbReference type="SAM" id="SignalP"/>
    </source>
</evidence>
<protein>
    <submittedName>
        <fullName evidence="8">Iron complex transport system substrate-binding protein</fullName>
    </submittedName>
</protein>
<dbReference type="SUPFAM" id="SSF53807">
    <property type="entry name" value="Helical backbone' metal receptor"/>
    <property type="match status" value="1"/>
</dbReference>
<name>A0A7W4TQL6_KINRA</name>
<evidence type="ECO:0000313" key="9">
    <source>
        <dbReference type="Proteomes" id="UP000533269"/>
    </source>
</evidence>
<dbReference type="GO" id="GO:0030288">
    <property type="term" value="C:outer membrane-bounded periplasmic space"/>
    <property type="evidence" value="ECO:0007669"/>
    <property type="project" value="TreeGrafter"/>
</dbReference>